<dbReference type="Gene3D" id="3.30.460.10">
    <property type="entry name" value="Beta Polymerase, domain 2"/>
    <property type="match status" value="1"/>
</dbReference>
<dbReference type="CDD" id="cd05403">
    <property type="entry name" value="NT_KNTase_like"/>
    <property type="match status" value="1"/>
</dbReference>
<dbReference type="EMBL" id="CP066312">
    <property type="protein sequence ID" value="QQE91333.1"/>
    <property type="molecule type" value="Genomic_DNA"/>
</dbReference>
<dbReference type="InterPro" id="IPR002934">
    <property type="entry name" value="Polymerase_NTP_transf_dom"/>
</dbReference>
<proteinExistence type="predicted"/>
<dbReference type="Proteomes" id="UP000596192">
    <property type="component" value="Plasmid unnamed2"/>
</dbReference>
<evidence type="ECO:0000313" key="2">
    <source>
        <dbReference type="EMBL" id="QQE91333.1"/>
    </source>
</evidence>
<sequence length="259" mass="29373">MSSVQGIDADGYILAMPELPIQPAYRVLVQELCKSLAAPAKPLVDGIYLYGSVAKGCARPGVSDLDVTLILSRSITNIESEWIEQVRQDLECQHPEVTKIDFDIGYRSEALAEENAYRWGYWLKHHCRCVWGNDRGKHFKPFKPSRSIALAVNGDFPVMLAKYASRIEAASSPAEIKRLQREAARKLLRSTNVLRSEEELSWPMTLEDYVQAFIERYPGMKTPIQFFLSQAHDPTASSETYLTELRSMNQWMSPQVGKE</sequence>
<reference evidence="2 3" key="1">
    <citation type="submission" date="2020-12" db="EMBL/GenBank/DDBJ databases">
        <title>Genomic Analysis and Response surface optimization of nitrogen-fixing conditions for A. chroococcum strain HR1, Isolation from rhizosphere soil.</title>
        <authorList>
            <person name="Li J."/>
            <person name="Yang H."/>
            <person name="Liu H."/>
            <person name="Wang C."/>
            <person name="Tian Y."/>
            <person name="Lu X.Y."/>
        </authorList>
    </citation>
    <scope>NUCLEOTIDE SEQUENCE [LARGE SCALE GENOMIC DNA]</scope>
    <source>
        <strain evidence="2 3">HR1</strain>
        <plasmid evidence="2 3">unnamed2</plasmid>
    </source>
</reference>
<feature type="domain" description="Polymerase nucleotidyl transferase" evidence="1">
    <location>
        <begin position="41"/>
        <end position="89"/>
    </location>
</feature>
<evidence type="ECO:0000259" key="1">
    <source>
        <dbReference type="Pfam" id="PF01909"/>
    </source>
</evidence>
<dbReference type="SUPFAM" id="SSF81301">
    <property type="entry name" value="Nucleotidyltransferase"/>
    <property type="match status" value="1"/>
</dbReference>
<evidence type="ECO:0000313" key="3">
    <source>
        <dbReference type="Proteomes" id="UP000596192"/>
    </source>
</evidence>
<accession>A0AAQ0C198</accession>
<gene>
    <name evidence="2" type="ORF">GKQ51_23535</name>
</gene>
<dbReference type="GO" id="GO:0016779">
    <property type="term" value="F:nucleotidyltransferase activity"/>
    <property type="evidence" value="ECO:0007669"/>
    <property type="project" value="InterPro"/>
</dbReference>
<dbReference type="RefSeq" id="WP_198868263.1">
    <property type="nucleotide sequence ID" value="NZ_CP066312.1"/>
</dbReference>
<name>A0AAQ0C198_9GAMM</name>
<organism evidence="2 3">
    <name type="scientific">Azotobacter chroococcum</name>
    <dbReference type="NCBI Taxonomy" id="353"/>
    <lineage>
        <taxon>Bacteria</taxon>
        <taxon>Pseudomonadati</taxon>
        <taxon>Pseudomonadota</taxon>
        <taxon>Gammaproteobacteria</taxon>
        <taxon>Pseudomonadales</taxon>
        <taxon>Pseudomonadaceae</taxon>
        <taxon>Azotobacter</taxon>
    </lineage>
</organism>
<dbReference type="Pfam" id="PF01909">
    <property type="entry name" value="NTP_transf_2"/>
    <property type="match status" value="1"/>
</dbReference>
<dbReference type="InterPro" id="IPR043519">
    <property type="entry name" value="NT_sf"/>
</dbReference>
<keyword evidence="2" id="KW-0614">Plasmid</keyword>
<dbReference type="AlphaFoldDB" id="A0AAQ0C198"/>
<protein>
    <submittedName>
        <fullName evidence="2">Nucleotidyltransferase domain-containing protein</fullName>
    </submittedName>
</protein>
<geneLocation type="plasmid" evidence="2 3">
    <name>unnamed2</name>
</geneLocation>